<gene>
    <name evidence="2" type="ORF">L211DRAFT_855205</name>
</gene>
<dbReference type="InterPro" id="IPR015867">
    <property type="entry name" value="N-reg_PII/ATP_PRibTrfase_C"/>
</dbReference>
<dbReference type="InParanoid" id="A0A3N4MA45"/>
<keyword evidence="3" id="KW-1185">Reference proteome</keyword>
<dbReference type="Proteomes" id="UP000267821">
    <property type="component" value="Unassembled WGS sequence"/>
</dbReference>
<organism evidence="2 3">
    <name type="scientific">Terfezia boudieri ATCC MYA-4762</name>
    <dbReference type="NCBI Taxonomy" id="1051890"/>
    <lineage>
        <taxon>Eukaryota</taxon>
        <taxon>Fungi</taxon>
        <taxon>Dikarya</taxon>
        <taxon>Ascomycota</taxon>
        <taxon>Pezizomycotina</taxon>
        <taxon>Pezizomycetes</taxon>
        <taxon>Pezizales</taxon>
        <taxon>Pezizaceae</taxon>
        <taxon>Terfezia</taxon>
    </lineage>
</organism>
<reference evidence="2 3" key="1">
    <citation type="journal article" date="2018" name="Nat. Ecol. Evol.">
        <title>Pezizomycetes genomes reveal the molecular basis of ectomycorrhizal truffle lifestyle.</title>
        <authorList>
            <person name="Murat C."/>
            <person name="Payen T."/>
            <person name="Noel B."/>
            <person name="Kuo A."/>
            <person name="Morin E."/>
            <person name="Chen J."/>
            <person name="Kohler A."/>
            <person name="Krizsan K."/>
            <person name="Balestrini R."/>
            <person name="Da Silva C."/>
            <person name="Montanini B."/>
            <person name="Hainaut M."/>
            <person name="Levati E."/>
            <person name="Barry K.W."/>
            <person name="Belfiori B."/>
            <person name="Cichocki N."/>
            <person name="Clum A."/>
            <person name="Dockter R.B."/>
            <person name="Fauchery L."/>
            <person name="Guy J."/>
            <person name="Iotti M."/>
            <person name="Le Tacon F."/>
            <person name="Lindquist E.A."/>
            <person name="Lipzen A."/>
            <person name="Malagnac F."/>
            <person name="Mello A."/>
            <person name="Molinier V."/>
            <person name="Miyauchi S."/>
            <person name="Poulain J."/>
            <person name="Riccioni C."/>
            <person name="Rubini A."/>
            <person name="Sitrit Y."/>
            <person name="Splivallo R."/>
            <person name="Traeger S."/>
            <person name="Wang M."/>
            <person name="Zifcakova L."/>
            <person name="Wipf D."/>
            <person name="Zambonelli A."/>
            <person name="Paolocci F."/>
            <person name="Nowrousian M."/>
            <person name="Ottonello S."/>
            <person name="Baldrian P."/>
            <person name="Spatafora J.W."/>
            <person name="Henrissat B."/>
            <person name="Nagy L.G."/>
            <person name="Aury J.M."/>
            <person name="Wincker P."/>
            <person name="Grigoriev I.V."/>
            <person name="Bonfante P."/>
            <person name="Martin F.M."/>
        </authorList>
    </citation>
    <scope>NUCLEOTIDE SEQUENCE [LARGE SCALE GENOMIC DNA]</scope>
    <source>
        <strain evidence="2 3">ATCC MYA-4762</strain>
    </source>
</reference>
<dbReference type="Gene3D" id="3.30.70.120">
    <property type="match status" value="1"/>
</dbReference>
<dbReference type="AlphaFoldDB" id="A0A3N4MA45"/>
<accession>A0A3N4MA45</accession>
<proteinExistence type="predicted"/>
<dbReference type="STRING" id="1051890.A0A3N4MA45"/>
<dbReference type="EMBL" id="ML121528">
    <property type="protein sequence ID" value="RPB29151.1"/>
    <property type="molecule type" value="Genomic_DNA"/>
</dbReference>
<dbReference type="PANTHER" id="PTHR41774">
    <property type="match status" value="1"/>
</dbReference>
<dbReference type="OrthoDB" id="15981at2759"/>
<protein>
    <recommendedName>
        <fullName evidence="1">ATP phosphoribosyltransferase</fullName>
    </recommendedName>
</protein>
<name>A0A3N4MA45_9PEZI</name>
<dbReference type="PANTHER" id="PTHR41774:SF1">
    <property type="entry name" value="NGG1P INTERACTING FACTOR NIF3"/>
    <property type="match status" value="1"/>
</dbReference>
<dbReference type="SUPFAM" id="SSF102705">
    <property type="entry name" value="NIF3 (NGG1p interacting factor 3)-like"/>
    <property type="match status" value="1"/>
</dbReference>
<sequence>MATGTPSPSPSPIARYKLIFYTPLPPLEKIKSALFAAGAGTHPDGKYTHVSFESRGTTQFMPRASANPHTGTVGDIEKVEEMRVEVLCAGEAVVKEAVEALKREHPYEEVAYEVYKMEDF</sequence>
<evidence type="ECO:0000313" key="3">
    <source>
        <dbReference type="Proteomes" id="UP000267821"/>
    </source>
</evidence>
<dbReference type="InterPro" id="IPR036069">
    <property type="entry name" value="DUF34/NIF3_sf"/>
</dbReference>
<evidence type="ECO:0000313" key="2">
    <source>
        <dbReference type="EMBL" id="RPB29151.1"/>
    </source>
</evidence>
<evidence type="ECO:0000256" key="1">
    <source>
        <dbReference type="ARBA" id="ARBA00020998"/>
    </source>
</evidence>